<keyword evidence="3" id="KW-1185">Reference proteome</keyword>
<organism evidence="2 3">
    <name type="scientific">Trichonephila inaurata madagascariensis</name>
    <dbReference type="NCBI Taxonomy" id="2747483"/>
    <lineage>
        <taxon>Eukaryota</taxon>
        <taxon>Metazoa</taxon>
        <taxon>Ecdysozoa</taxon>
        <taxon>Arthropoda</taxon>
        <taxon>Chelicerata</taxon>
        <taxon>Arachnida</taxon>
        <taxon>Araneae</taxon>
        <taxon>Araneomorphae</taxon>
        <taxon>Entelegynae</taxon>
        <taxon>Araneoidea</taxon>
        <taxon>Nephilidae</taxon>
        <taxon>Trichonephila</taxon>
        <taxon>Trichonephila inaurata</taxon>
    </lineage>
</organism>
<feature type="compositionally biased region" description="Basic and acidic residues" evidence="1">
    <location>
        <begin position="14"/>
        <end position="35"/>
    </location>
</feature>
<reference evidence="2" key="1">
    <citation type="submission" date="2020-08" db="EMBL/GenBank/DDBJ databases">
        <title>Multicomponent nature underlies the extraordinary mechanical properties of spider dragline silk.</title>
        <authorList>
            <person name="Kono N."/>
            <person name="Nakamura H."/>
            <person name="Mori M."/>
            <person name="Yoshida Y."/>
            <person name="Ohtoshi R."/>
            <person name="Malay A.D."/>
            <person name="Moran D.A.P."/>
            <person name="Tomita M."/>
            <person name="Numata K."/>
            <person name="Arakawa K."/>
        </authorList>
    </citation>
    <scope>NUCLEOTIDE SEQUENCE</scope>
</reference>
<evidence type="ECO:0000256" key="1">
    <source>
        <dbReference type="SAM" id="MobiDB-lite"/>
    </source>
</evidence>
<protein>
    <submittedName>
        <fullName evidence="2">Uncharacterized protein</fullName>
    </submittedName>
</protein>
<dbReference type="OrthoDB" id="6437673at2759"/>
<dbReference type="EMBL" id="BMAV01008079">
    <property type="protein sequence ID" value="GFY51435.1"/>
    <property type="molecule type" value="Genomic_DNA"/>
</dbReference>
<accession>A0A8X7C132</accession>
<gene>
    <name evidence="2" type="ORF">TNIN_403311</name>
</gene>
<evidence type="ECO:0000313" key="2">
    <source>
        <dbReference type="EMBL" id="GFY51435.1"/>
    </source>
</evidence>
<evidence type="ECO:0000313" key="3">
    <source>
        <dbReference type="Proteomes" id="UP000886998"/>
    </source>
</evidence>
<feature type="region of interest" description="Disordered" evidence="1">
    <location>
        <begin position="1"/>
        <end position="47"/>
    </location>
</feature>
<name>A0A8X7C132_9ARAC</name>
<sequence>MHDQSPDLAIKIEPANKTEKKEISEETAELARNEFDPLSNNNKQKNEEEAIIEERLLSLGENSEEKDVDIASISTELHTCAKILSLDNQLQKEEISY</sequence>
<dbReference type="AlphaFoldDB" id="A0A8X7C132"/>
<proteinExistence type="predicted"/>
<dbReference type="Proteomes" id="UP000886998">
    <property type="component" value="Unassembled WGS sequence"/>
</dbReference>
<comment type="caution">
    <text evidence="2">The sequence shown here is derived from an EMBL/GenBank/DDBJ whole genome shotgun (WGS) entry which is preliminary data.</text>
</comment>